<dbReference type="Proteomes" id="UP000192257">
    <property type="component" value="Unassembled WGS sequence"/>
</dbReference>
<dbReference type="SUPFAM" id="SSF54001">
    <property type="entry name" value="Cysteine proteinases"/>
    <property type="match status" value="1"/>
</dbReference>
<evidence type="ECO:0000256" key="4">
    <source>
        <dbReference type="ARBA" id="ARBA00023172"/>
    </source>
</evidence>
<dbReference type="Gene3D" id="3.40.395.10">
    <property type="entry name" value="Adenoviral Proteinase, Chain A"/>
    <property type="match status" value="1"/>
</dbReference>
<evidence type="ECO:0000256" key="2">
    <source>
        <dbReference type="ARBA" id="ARBA00022670"/>
    </source>
</evidence>
<dbReference type="InterPro" id="IPR038765">
    <property type="entry name" value="Papain-like_cys_pep_sf"/>
</dbReference>
<dbReference type="VEuPathDB" id="TriTrypDB:TM35_000061700"/>
<keyword evidence="4" id="KW-0233">DNA recombination</keyword>
<dbReference type="Gene3D" id="1.10.443.10">
    <property type="entry name" value="Intergrase catalytic core"/>
    <property type="match status" value="1"/>
</dbReference>
<proteinExistence type="inferred from homology"/>
<reference evidence="7 8" key="1">
    <citation type="submission" date="2017-03" db="EMBL/GenBank/DDBJ databases">
        <title>An alternative strategy for trypanosome survival in the mammalian bloodstream revealed through genome and transcriptome analysis of the ubiquitous bovine parasite Trypanosoma (Megatrypanum) theileri.</title>
        <authorList>
            <person name="Kelly S."/>
            <person name="Ivens A."/>
            <person name="Mott A."/>
            <person name="O'Neill E."/>
            <person name="Emms D."/>
            <person name="Macleod O."/>
            <person name="Voorheis P."/>
            <person name="Matthews J."/>
            <person name="Matthews K."/>
            <person name="Carrington M."/>
        </authorList>
    </citation>
    <scope>NUCLEOTIDE SEQUENCE [LARGE SCALE GENOMIC DNA]</scope>
    <source>
        <strain evidence="7">Edinburgh</strain>
    </source>
</reference>
<dbReference type="AlphaFoldDB" id="A0A1X0P2P3"/>
<dbReference type="GO" id="GO:0006508">
    <property type="term" value="P:proteolysis"/>
    <property type="evidence" value="ECO:0007669"/>
    <property type="project" value="UniProtKB-KW"/>
</dbReference>
<evidence type="ECO:0000256" key="3">
    <source>
        <dbReference type="ARBA" id="ARBA00022801"/>
    </source>
</evidence>
<dbReference type="InterPro" id="IPR003653">
    <property type="entry name" value="Peptidase_C48_C"/>
</dbReference>
<dbReference type="InterPro" id="IPR013762">
    <property type="entry name" value="Integrase-like_cat_sf"/>
</dbReference>
<dbReference type="GO" id="GO:0015074">
    <property type="term" value="P:DNA integration"/>
    <property type="evidence" value="ECO:0007669"/>
    <property type="project" value="InterPro"/>
</dbReference>
<protein>
    <submittedName>
        <fullName evidence="7">TATE DNA Transposon</fullName>
    </submittedName>
</protein>
<dbReference type="GO" id="GO:0006310">
    <property type="term" value="P:DNA recombination"/>
    <property type="evidence" value="ECO:0007669"/>
    <property type="project" value="UniProtKB-KW"/>
</dbReference>
<sequence>MTPARAKEIEHLFPERESDHLFFPIFIRHHWIAGIFSVTKGKKPCLTIYDSAPSPIVQRDLVQAIRSWWPQIELYEGKWVRQERYSEDCGIFVTARFFATFLQLPIRHPKTLPKRLRPYLQEVTDSATKLPKKQFLTTMGRILLNQNGSKLLGGGENTNAARDAATDLLQMYSNVSDELRRRQLGYMWVASALANLADGASRSLTVDSIAMRANRYKFASSTPHDVADAIVRLGFPVFGLGRANRGDRHESLLALPEEGTQEANCLLHPALFVQTGSRSGLPPVIQAGNRPESGEPLPERNFILGTKFTGSISRKKGASSGHYTPTRNPKEAVIGVYRPADEANWPPYTGANASTYRKRKGRQDRPPATTTTTTTTTTAAPRQQQQQTTPSSKPTPTRTKRARLEPTQPRTPHRQQHHQQQPQGKRTRTNAAAAASSLLRQGEARRDDTRPKHTTLAQPSRTDRSWVSVVRGETAGAGTLQQNAEQLEEVDALQTPHSLRLNGNGKRPMGYACPRHWVIYPDKPPHISQLAWAAVTPAQRKGHIHWLRELRQMPEDLITASLPEAAIELVRRAAVARGWKWTTICKALALIKGALLNLPLYTNQRESIDIGRNPSWRAATQAAHRFERRAPTNPPAPVTYAEMQKAHKALARECPQAALFLMMMWCSAARAGDIGSLHAEDVRVERVTEGKNMARLTMTMRYGKGARFRGPYPVGAMLPREDASVLQHLLSQRLPHQRLFQDVTAIRNKVRQALRSENPLSALPSIRKGATRHLAAHGVSEEHLMRMTGHTRIDTLRRYLGYGLQMTREAEHAQDSAARALLERSS</sequence>
<comment type="similarity">
    <text evidence="1">Belongs to the peptidase C48 family.</text>
</comment>
<organism evidence="7 8">
    <name type="scientific">Trypanosoma theileri</name>
    <dbReference type="NCBI Taxonomy" id="67003"/>
    <lineage>
        <taxon>Eukaryota</taxon>
        <taxon>Discoba</taxon>
        <taxon>Euglenozoa</taxon>
        <taxon>Kinetoplastea</taxon>
        <taxon>Metakinetoplastina</taxon>
        <taxon>Trypanosomatida</taxon>
        <taxon>Trypanosomatidae</taxon>
        <taxon>Trypanosoma</taxon>
    </lineage>
</organism>
<keyword evidence="8" id="KW-1185">Reference proteome</keyword>
<evidence type="ECO:0000256" key="1">
    <source>
        <dbReference type="ARBA" id="ARBA00005234"/>
    </source>
</evidence>
<gene>
    <name evidence="7" type="ORF">TM35_000061700</name>
</gene>
<dbReference type="OrthoDB" id="278292at2759"/>
<dbReference type="SUPFAM" id="SSF56349">
    <property type="entry name" value="DNA breaking-rejoining enzymes"/>
    <property type="match status" value="1"/>
</dbReference>
<dbReference type="GeneID" id="39982987"/>
<dbReference type="RefSeq" id="XP_028885231.1">
    <property type="nucleotide sequence ID" value="XM_029023207.1"/>
</dbReference>
<dbReference type="GO" id="GO:0003677">
    <property type="term" value="F:DNA binding"/>
    <property type="evidence" value="ECO:0007669"/>
    <property type="project" value="InterPro"/>
</dbReference>
<evidence type="ECO:0000313" key="8">
    <source>
        <dbReference type="Proteomes" id="UP000192257"/>
    </source>
</evidence>
<feature type="compositionally biased region" description="Low complexity" evidence="5">
    <location>
        <begin position="366"/>
        <end position="397"/>
    </location>
</feature>
<keyword evidence="3" id="KW-0378">Hydrolase</keyword>
<dbReference type="PROSITE" id="PS50600">
    <property type="entry name" value="ULP_PROTEASE"/>
    <property type="match status" value="1"/>
</dbReference>
<feature type="compositionally biased region" description="Basic and acidic residues" evidence="5">
    <location>
        <begin position="442"/>
        <end position="451"/>
    </location>
</feature>
<name>A0A1X0P2P3_9TRYP</name>
<keyword evidence="2" id="KW-0645">Protease</keyword>
<evidence type="ECO:0000259" key="6">
    <source>
        <dbReference type="PROSITE" id="PS50600"/>
    </source>
</evidence>
<dbReference type="InterPro" id="IPR011010">
    <property type="entry name" value="DNA_brk_join_enz"/>
</dbReference>
<comment type="caution">
    <text evidence="7">The sequence shown here is derived from an EMBL/GenBank/DDBJ whole genome shotgun (WGS) entry which is preliminary data.</text>
</comment>
<evidence type="ECO:0000313" key="7">
    <source>
        <dbReference type="EMBL" id="ORC91165.1"/>
    </source>
</evidence>
<feature type="domain" description="Ubiquitin-like protease family profile" evidence="6">
    <location>
        <begin position="1"/>
        <end position="100"/>
    </location>
</feature>
<feature type="region of interest" description="Disordered" evidence="5">
    <location>
        <begin position="341"/>
        <end position="465"/>
    </location>
</feature>
<dbReference type="EMBL" id="NBCO01000006">
    <property type="protein sequence ID" value="ORC91165.1"/>
    <property type="molecule type" value="Genomic_DNA"/>
</dbReference>
<evidence type="ECO:0000256" key="5">
    <source>
        <dbReference type="SAM" id="MobiDB-lite"/>
    </source>
</evidence>
<accession>A0A1X0P2P3</accession>
<dbReference type="GO" id="GO:0008234">
    <property type="term" value="F:cysteine-type peptidase activity"/>
    <property type="evidence" value="ECO:0007669"/>
    <property type="project" value="InterPro"/>
</dbReference>